<dbReference type="PANTHER" id="PTHR46622">
    <property type="entry name" value="DNA-DEPENDENT METALLOPROTEASE WSS1"/>
    <property type="match status" value="1"/>
</dbReference>
<protein>
    <recommendedName>
        <fullName evidence="10">WLM domain-containing protein</fullName>
    </recommendedName>
</protein>
<sequence>MSLIGRFEHLPNRPRSNEARPLLEKIASQVKPIMTKRDWKVGTLAEFLPSNPALLGNNMNAGQRINLRLRPPGNESTFYEYDQLVLVMLHELTHIVHGPHDTSFYKLLAELEEEYYTLKRKGYEGEGFHSSGNKLNGVRVNEFEGRRRGLAAAEKRLARQVMSGKGGVLGGSSTSGKSMREVVAEAAERRLRDDKSCATHGEHAREVEEEVRKAQAESEGIDASELETLAGDSDGPDMIDLTGSSDDEASRKRPPSPGPAPRPRPPPPRVAKPPASNGPAKPAQKPGPKPVPPKPAPPPHSEWSCTVCTLINPMSRAACDACASPRPVKPVTQDGWFCEPPPLPSFPPSALGGPGPSSARFYGSTAPAPSAFSDFFARRRSPHRTAADAHIAAVLSALVPGRIEALVAAYDALTAEPGAALSAEDAARVMEAIAPRTGARALPLLRRVYADLGPVHGVPADERHHRTMLLGLAANGCTREALALAQHTGSSAPWQAIAAAAALHEPDAFAEVLAAAREGGALTERLYAPRFQALLARESVTMADVDDVAAALDADGLALGPWCEAALARVYLRLGESERAAALVAAWSPSTDDPELAAELYDAALVVGMARDDVPAVERTLAALGRAIGTPAGQYPAALEFLVRARLGGDLSRANSVLEAANDVSRLAGRELPPWTWQRLILGALDRGGLQAAFEVYTVARARTTVINITLAQALVERLAWPPVAEGARREPRLAEAMEVYRDLTTAADSDRGVASLQPTALLYVPLLRACALLGPDAHPTALSLLADMRDRDVRFRGVRNKGNQVSVITVDLMAAAGDHPAAAEVYHAMRAVWAYPPTQDGYDAIVTKFIKMEWDSSVVPKPEFVFGMIDDMRAAGFVPGTRVLTTLLAKYASLSKRARRTFRKNPTELSFRLQALLAAARDVNALVSLDPLIAVDVPLLAALMDALSSAGAYEEAMVVWDDVVRRRAATDPRVAPELFAPAISVALDTCGHYGNVQRARKIWSWAQRHRLVNDRHWAAWVECLARCGKIDDALDVVTRQMDHPTKAVAAIVVKFARDSPQDLNHIRQKLSARFPQWWDELAASVDIKP</sequence>
<dbReference type="PROSITE" id="PS51397">
    <property type="entry name" value="WLM"/>
    <property type="match status" value="1"/>
</dbReference>
<accession>A0ABR3Q0X6</accession>
<dbReference type="Pfam" id="PF08325">
    <property type="entry name" value="WLM"/>
    <property type="match status" value="1"/>
</dbReference>
<evidence type="ECO:0000313" key="8">
    <source>
        <dbReference type="EMBL" id="KAL1408383.1"/>
    </source>
</evidence>
<dbReference type="SMART" id="SM00547">
    <property type="entry name" value="ZnF_RBZ"/>
    <property type="match status" value="1"/>
</dbReference>
<evidence type="ECO:0000259" key="6">
    <source>
        <dbReference type="PROSITE" id="PS50199"/>
    </source>
</evidence>
<gene>
    <name evidence="8" type="ORF">Q8F55_005195</name>
</gene>
<keyword evidence="9" id="KW-1185">Reference proteome</keyword>
<feature type="compositionally biased region" description="Low complexity" evidence="5">
    <location>
        <begin position="272"/>
        <end position="284"/>
    </location>
</feature>
<evidence type="ECO:0008006" key="10">
    <source>
        <dbReference type="Google" id="ProtNLM"/>
    </source>
</evidence>
<feature type="region of interest" description="Disordered" evidence="5">
    <location>
        <begin position="185"/>
        <end position="301"/>
    </location>
</feature>
<feature type="domain" description="RanBP2-type" evidence="6">
    <location>
        <begin position="299"/>
        <end position="328"/>
    </location>
</feature>
<proteinExistence type="predicted"/>
<keyword evidence="3" id="KW-0862">Zinc</keyword>
<feature type="domain" description="WLM" evidence="7">
    <location>
        <begin position="1"/>
        <end position="192"/>
    </location>
</feature>
<dbReference type="EMBL" id="JBBXJM010000004">
    <property type="protein sequence ID" value="KAL1408383.1"/>
    <property type="molecule type" value="Genomic_DNA"/>
</dbReference>
<keyword evidence="1" id="KW-0479">Metal-binding</keyword>
<feature type="compositionally biased region" description="Basic and acidic residues" evidence="5">
    <location>
        <begin position="185"/>
        <end position="216"/>
    </location>
</feature>
<dbReference type="InterPro" id="IPR036443">
    <property type="entry name" value="Znf_RanBP2_sf"/>
</dbReference>
<feature type="compositionally biased region" description="Pro residues" evidence="5">
    <location>
        <begin position="255"/>
        <end position="271"/>
    </location>
</feature>
<feature type="compositionally biased region" description="Pro residues" evidence="5">
    <location>
        <begin position="285"/>
        <end position="300"/>
    </location>
</feature>
<dbReference type="InterPro" id="IPR013536">
    <property type="entry name" value="WLM_dom"/>
</dbReference>
<dbReference type="InterPro" id="IPR001876">
    <property type="entry name" value="Znf_RanBP2"/>
</dbReference>
<evidence type="ECO:0000256" key="2">
    <source>
        <dbReference type="ARBA" id="ARBA00022771"/>
    </source>
</evidence>
<comment type="caution">
    <text evidence="8">The sequence shown here is derived from an EMBL/GenBank/DDBJ whole genome shotgun (WGS) entry which is preliminary data.</text>
</comment>
<dbReference type="RefSeq" id="XP_069208327.1">
    <property type="nucleotide sequence ID" value="XM_069353685.1"/>
</dbReference>
<evidence type="ECO:0000313" key="9">
    <source>
        <dbReference type="Proteomes" id="UP001565368"/>
    </source>
</evidence>
<dbReference type="PANTHER" id="PTHR46622:SF1">
    <property type="entry name" value="DNA-DEPENDENT METALLOPROTEASE WSS1"/>
    <property type="match status" value="1"/>
</dbReference>
<dbReference type="PROSITE" id="PS50199">
    <property type="entry name" value="ZF_RANBP2_2"/>
    <property type="match status" value="1"/>
</dbReference>
<evidence type="ECO:0000259" key="7">
    <source>
        <dbReference type="PROSITE" id="PS51397"/>
    </source>
</evidence>
<dbReference type="Proteomes" id="UP001565368">
    <property type="component" value="Unassembled WGS sequence"/>
</dbReference>
<dbReference type="InterPro" id="IPR011990">
    <property type="entry name" value="TPR-like_helical_dom_sf"/>
</dbReference>
<evidence type="ECO:0000256" key="4">
    <source>
        <dbReference type="PROSITE-ProRule" id="PRU00322"/>
    </source>
</evidence>
<name>A0ABR3Q0X6_9TREE</name>
<reference evidence="8 9" key="1">
    <citation type="submission" date="2023-08" db="EMBL/GenBank/DDBJ databases">
        <title>Annotated Genome Sequence of Vanrija albida AlHP1.</title>
        <authorList>
            <person name="Herzog R."/>
        </authorList>
    </citation>
    <scope>NUCLEOTIDE SEQUENCE [LARGE SCALE GENOMIC DNA]</scope>
    <source>
        <strain evidence="8 9">AlHP1</strain>
    </source>
</reference>
<dbReference type="GeneID" id="95986238"/>
<evidence type="ECO:0000256" key="3">
    <source>
        <dbReference type="ARBA" id="ARBA00022833"/>
    </source>
</evidence>
<keyword evidence="2 4" id="KW-0863">Zinc-finger</keyword>
<dbReference type="Gene3D" id="2.30.30.380">
    <property type="entry name" value="Zn-finger domain of Sec23/24"/>
    <property type="match status" value="1"/>
</dbReference>
<evidence type="ECO:0000256" key="1">
    <source>
        <dbReference type="ARBA" id="ARBA00022723"/>
    </source>
</evidence>
<evidence type="ECO:0000256" key="5">
    <source>
        <dbReference type="SAM" id="MobiDB-lite"/>
    </source>
</evidence>
<dbReference type="Gene3D" id="1.25.40.10">
    <property type="entry name" value="Tetratricopeptide repeat domain"/>
    <property type="match status" value="2"/>
</dbReference>
<dbReference type="InterPro" id="IPR053000">
    <property type="entry name" value="WSS1-like_metalloprotease"/>
</dbReference>
<dbReference type="PROSITE" id="PS01358">
    <property type="entry name" value="ZF_RANBP2_1"/>
    <property type="match status" value="1"/>
</dbReference>
<organism evidence="8 9">
    <name type="scientific">Vanrija albida</name>
    <dbReference type="NCBI Taxonomy" id="181172"/>
    <lineage>
        <taxon>Eukaryota</taxon>
        <taxon>Fungi</taxon>
        <taxon>Dikarya</taxon>
        <taxon>Basidiomycota</taxon>
        <taxon>Agaricomycotina</taxon>
        <taxon>Tremellomycetes</taxon>
        <taxon>Trichosporonales</taxon>
        <taxon>Trichosporonaceae</taxon>
        <taxon>Vanrija</taxon>
    </lineage>
</organism>
<dbReference type="SUPFAM" id="SSF90209">
    <property type="entry name" value="Ran binding protein zinc finger-like"/>
    <property type="match status" value="1"/>
</dbReference>